<evidence type="ECO:0000313" key="15">
    <source>
        <dbReference type="EMBL" id="MCB5364873.1"/>
    </source>
</evidence>
<evidence type="ECO:0000256" key="8">
    <source>
        <dbReference type="ARBA" id="ARBA00022982"/>
    </source>
</evidence>
<reference evidence="15 16" key="1">
    <citation type="submission" date="2020-07" db="EMBL/GenBank/DDBJ databases">
        <title>Pusillimonas sp. nov., isolated from poultry manure in Taiwan.</title>
        <authorList>
            <person name="Lin S.-Y."/>
            <person name="Tang Y.-S."/>
            <person name="Young C.-C."/>
        </authorList>
    </citation>
    <scope>NUCLEOTIDE SEQUENCE [LARGE SCALE GENOMIC DNA]</scope>
    <source>
        <strain evidence="15 16">CC-YST705</strain>
    </source>
</reference>
<evidence type="ECO:0000256" key="3">
    <source>
        <dbReference type="ARBA" id="ARBA00022448"/>
    </source>
</evidence>
<comment type="cofactor">
    <cofactor evidence="1">
        <name>heme b</name>
        <dbReference type="ChEBI" id="CHEBI:60344"/>
    </cofactor>
</comment>
<evidence type="ECO:0000313" key="16">
    <source>
        <dbReference type="Proteomes" id="UP000776983"/>
    </source>
</evidence>
<keyword evidence="16" id="KW-1185">Reference proteome</keyword>
<keyword evidence="9 13" id="KW-1133">Transmembrane helix</keyword>
<dbReference type="SUPFAM" id="SSF81342">
    <property type="entry name" value="Transmembrane di-heme cytochromes"/>
    <property type="match status" value="1"/>
</dbReference>
<comment type="subcellular location">
    <subcellularLocation>
        <location evidence="2">Cell membrane</location>
        <topology evidence="2">Multi-pass membrane protein</topology>
    </subcellularLocation>
</comment>
<keyword evidence="11 13" id="KW-0472">Membrane</keyword>
<evidence type="ECO:0000256" key="1">
    <source>
        <dbReference type="ARBA" id="ARBA00001970"/>
    </source>
</evidence>
<keyword evidence="6 13" id="KW-0812">Transmembrane</keyword>
<dbReference type="Pfam" id="PF01292">
    <property type="entry name" value="Ni_hydr_CYTB"/>
    <property type="match status" value="1"/>
</dbReference>
<keyword evidence="4" id="KW-1003">Cell membrane</keyword>
<dbReference type="Gene3D" id="1.20.950.20">
    <property type="entry name" value="Transmembrane di-heme cytochromes, Chain C"/>
    <property type="match status" value="1"/>
</dbReference>
<dbReference type="PANTHER" id="PTHR30529:SF1">
    <property type="entry name" value="CYTOCHROME B561 HOMOLOG 2"/>
    <property type="match status" value="1"/>
</dbReference>
<dbReference type="InterPro" id="IPR011577">
    <property type="entry name" value="Cyt_b561_bac/Ni-Hgenase"/>
</dbReference>
<feature type="transmembrane region" description="Helical" evidence="13">
    <location>
        <begin position="140"/>
        <end position="160"/>
    </location>
</feature>
<keyword evidence="5" id="KW-0349">Heme</keyword>
<gene>
    <name evidence="15" type="ORF">H0484_14085</name>
</gene>
<dbReference type="Proteomes" id="UP000776983">
    <property type="component" value="Unassembled WGS sequence"/>
</dbReference>
<evidence type="ECO:0000256" key="4">
    <source>
        <dbReference type="ARBA" id="ARBA00022475"/>
    </source>
</evidence>
<feature type="transmembrane region" description="Helical" evidence="13">
    <location>
        <begin position="14"/>
        <end position="32"/>
    </location>
</feature>
<organism evidence="15 16">
    <name type="scientific">Mesopusillimonas faecipullorum</name>
    <dbReference type="NCBI Taxonomy" id="2755040"/>
    <lineage>
        <taxon>Bacteria</taxon>
        <taxon>Pseudomonadati</taxon>
        <taxon>Pseudomonadota</taxon>
        <taxon>Betaproteobacteria</taxon>
        <taxon>Burkholderiales</taxon>
        <taxon>Alcaligenaceae</taxon>
        <taxon>Mesopusillimonas</taxon>
    </lineage>
</organism>
<dbReference type="PANTHER" id="PTHR30529">
    <property type="entry name" value="CYTOCHROME B561"/>
    <property type="match status" value="1"/>
</dbReference>
<sequence length="182" mass="20522">MDAKQRYTLTARTLHWLMAVMLLGMLGLGFYMQGLPLSPQKLQIYSWHKWAGITVFLLAVLRLAWRVAHRPPALPSHMGRAAIALAHLAHGLLYALMLIIPLSGWLMSSAMGFQTVWFGVLPLPDLLGRDRELAQLLGQVHLALNWSLIVLVAGHVLAVLKHQFWDRDGILARMTFSFSRPR</sequence>
<keyword evidence="7" id="KW-0479">Metal-binding</keyword>
<evidence type="ECO:0000256" key="13">
    <source>
        <dbReference type="SAM" id="Phobius"/>
    </source>
</evidence>
<feature type="transmembrane region" description="Helical" evidence="13">
    <location>
        <begin position="44"/>
        <end position="65"/>
    </location>
</feature>
<proteinExistence type="inferred from homology"/>
<evidence type="ECO:0000259" key="14">
    <source>
        <dbReference type="Pfam" id="PF01292"/>
    </source>
</evidence>
<evidence type="ECO:0000256" key="10">
    <source>
        <dbReference type="ARBA" id="ARBA00023004"/>
    </source>
</evidence>
<accession>A0ABS8CFS8</accession>
<dbReference type="EMBL" id="JACDXW010000010">
    <property type="protein sequence ID" value="MCB5364873.1"/>
    <property type="molecule type" value="Genomic_DNA"/>
</dbReference>
<evidence type="ECO:0000256" key="7">
    <source>
        <dbReference type="ARBA" id="ARBA00022723"/>
    </source>
</evidence>
<comment type="similarity">
    <text evidence="12">Belongs to the cytochrome b561 family.</text>
</comment>
<feature type="transmembrane region" description="Helical" evidence="13">
    <location>
        <begin position="85"/>
        <end position="107"/>
    </location>
</feature>
<evidence type="ECO:0000256" key="6">
    <source>
        <dbReference type="ARBA" id="ARBA00022692"/>
    </source>
</evidence>
<name>A0ABS8CFS8_9BURK</name>
<evidence type="ECO:0000256" key="9">
    <source>
        <dbReference type="ARBA" id="ARBA00022989"/>
    </source>
</evidence>
<keyword evidence="8" id="KW-0249">Electron transport</keyword>
<feature type="domain" description="Cytochrome b561 bacterial/Ni-hydrogenase" evidence="14">
    <location>
        <begin position="6"/>
        <end position="175"/>
    </location>
</feature>
<protein>
    <submittedName>
        <fullName evidence="15">Cytochrome b</fullName>
    </submittedName>
</protein>
<evidence type="ECO:0000256" key="2">
    <source>
        <dbReference type="ARBA" id="ARBA00004651"/>
    </source>
</evidence>
<evidence type="ECO:0000256" key="12">
    <source>
        <dbReference type="ARBA" id="ARBA00037975"/>
    </source>
</evidence>
<comment type="caution">
    <text evidence="15">The sequence shown here is derived from an EMBL/GenBank/DDBJ whole genome shotgun (WGS) entry which is preliminary data.</text>
</comment>
<keyword evidence="3" id="KW-0813">Transport</keyword>
<evidence type="ECO:0000256" key="11">
    <source>
        <dbReference type="ARBA" id="ARBA00023136"/>
    </source>
</evidence>
<evidence type="ECO:0000256" key="5">
    <source>
        <dbReference type="ARBA" id="ARBA00022617"/>
    </source>
</evidence>
<keyword evidence="10" id="KW-0408">Iron</keyword>
<dbReference type="InterPro" id="IPR052168">
    <property type="entry name" value="Cytochrome_b561_oxidase"/>
</dbReference>
<dbReference type="InterPro" id="IPR016174">
    <property type="entry name" value="Di-haem_cyt_TM"/>
</dbReference>